<dbReference type="GO" id="GO:0004177">
    <property type="term" value="F:aminopeptidase activity"/>
    <property type="evidence" value="ECO:0007669"/>
    <property type="project" value="UniProtKB-ARBA"/>
</dbReference>
<dbReference type="InterPro" id="IPR000994">
    <property type="entry name" value="Pept_M24"/>
</dbReference>
<dbReference type="InterPro" id="IPR050659">
    <property type="entry name" value="Peptidase_M24B"/>
</dbReference>
<dbReference type="PANTHER" id="PTHR46112">
    <property type="entry name" value="AMINOPEPTIDASE"/>
    <property type="match status" value="1"/>
</dbReference>
<dbReference type="InterPro" id="IPR036005">
    <property type="entry name" value="Creatinase/aminopeptidase-like"/>
</dbReference>
<feature type="domain" description="Peptidase M24" evidence="1">
    <location>
        <begin position="142"/>
        <end position="345"/>
    </location>
</feature>
<gene>
    <name evidence="3" type="ORF">B5F75_04965</name>
</gene>
<evidence type="ECO:0000259" key="1">
    <source>
        <dbReference type="Pfam" id="PF00557"/>
    </source>
</evidence>
<dbReference type="SUPFAM" id="SSF55920">
    <property type="entry name" value="Creatinase/aminopeptidase"/>
    <property type="match status" value="1"/>
</dbReference>
<dbReference type="EMBL" id="NFJD01000003">
    <property type="protein sequence ID" value="OUO56547.1"/>
    <property type="molecule type" value="Genomic_DNA"/>
</dbReference>
<evidence type="ECO:0000313" key="4">
    <source>
        <dbReference type="Proteomes" id="UP000196368"/>
    </source>
</evidence>
<dbReference type="AlphaFoldDB" id="A0A1Y4DBN0"/>
<dbReference type="Proteomes" id="UP000196368">
    <property type="component" value="Unassembled WGS sequence"/>
</dbReference>
<organism evidence="3 4">
    <name type="scientific">Candidatus Avelusimicrobium gallicola</name>
    <dbReference type="NCBI Taxonomy" id="2562704"/>
    <lineage>
        <taxon>Bacteria</taxon>
        <taxon>Pseudomonadati</taxon>
        <taxon>Elusimicrobiota</taxon>
        <taxon>Elusimicrobia</taxon>
        <taxon>Elusimicrobiales</taxon>
        <taxon>Elusimicrobiaceae</taxon>
        <taxon>Candidatus Avelusimicrobium</taxon>
    </lineage>
</organism>
<feature type="domain" description="Creatinase N-terminal" evidence="2">
    <location>
        <begin position="10"/>
        <end position="133"/>
    </location>
</feature>
<dbReference type="PRINTS" id="PR00599">
    <property type="entry name" value="MAPEPTIDASE"/>
</dbReference>
<dbReference type="Gene3D" id="3.90.230.10">
    <property type="entry name" value="Creatinase/methionine aminopeptidase superfamily"/>
    <property type="match status" value="1"/>
</dbReference>
<evidence type="ECO:0000313" key="3">
    <source>
        <dbReference type="EMBL" id="OUO56547.1"/>
    </source>
</evidence>
<dbReference type="InterPro" id="IPR001714">
    <property type="entry name" value="Pept_M24_MAP"/>
</dbReference>
<keyword evidence="4" id="KW-1185">Reference proteome</keyword>
<dbReference type="InterPro" id="IPR029149">
    <property type="entry name" value="Creatin/AminoP/Spt16_N"/>
</dbReference>
<dbReference type="Gene3D" id="3.40.350.10">
    <property type="entry name" value="Creatinase/prolidase N-terminal domain"/>
    <property type="match status" value="1"/>
</dbReference>
<evidence type="ECO:0008006" key="5">
    <source>
        <dbReference type="Google" id="ProtNLM"/>
    </source>
</evidence>
<dbReference type="Pfam" id="PF01321">
    <property type="entry name" value="Creatinase_N"/>
    <property type="match status" value="1"/>
</dbReference>
<dbReference type="Pfam" id="PF00557">
    <property type="entry name" value="Peptidase_M24"/>
    <property type="match status" value="1"/>
</dbReference>
<evidence type="ECO:0000259" key="2">
    <source>
        <dbReference type="Pfam" id="PF01321"/>
    </source>
</evidence>
<accession>A0A1Y4DBN0</accession>
<protein>
    <recommendedName>
        <fullName evidence="5">Peptidase M24 domain-containing protein</fullName>
    </recommendedName>
</protein>
<dbReference type="InterPro" id="IPR000587">
    <property type="entry name" value="Creatinase_N"/>
</dbReference>
<sequence>MAIKSLASQRMADFRRVLKQAGLDGYLTAAHLEQRYLSGIDLYDGEAVFLITPRKGYCITKRLIASKMTPAASFLKTEVVPYGGMLEGALAKIQKLGLKRVAFDPALIDLERGAGLLKAGLCKTSSLIGEMRMAKYADEVAKLRKACQIAWNSFEEVKPQIKTGMTEEDVRILMALAMHKRGADSIPFNIVCFGENTADAHHTPSKTRKLKAEDAVLMDFGCYYEGYTSDMTRSWWHGKKEPAEYTKIWNIVDQARQAGIKALRAGVSAGAVDAAARTVIERAGYGKEFFHTTGHGIGLQEHDRPILRAGAPDVLEENFVVTIEPGIYFDGRWGIRLEDSFLVTKNGSKKLTQK</sequence>
<comment type="caution">
    <text evidence="3">The sequence shown here is derived from an EMBL/GenBank/DDBJ whole genome shotgun (WGS) entry which is preliminary data.</text>
</comment>
<dbReference type="PANTHER" id="PTHR46112:SF3">
    <property type="entry name" value="AMINOPEPTIDASE YPDF"/>
    <property type="match status" value="1"/>
</dbReference>
<dbReference type="GO" id="GO:0008235">
    <property type="term" value="F:metalloexopeptidase activity"/>
    <property type="evidence" value="ECO:0007669"/>
    <property type="project" value="UniProtKB-ARBA"/>
</dbReference>
<name>A0A1Y4DBN0_9BACT</name>
<reference evidence="4" key="1">
    <citation type="submission" date="2017-04" db="EMBL/GenBank/DDBJ databases">
        <title>Function of individual gut microbiota members based on whole genome sequencing of pure cultures obtained from chicken caecum.</title>
        <authorList>
            <person name="Medvecky M."/>
            <person name="Cejkova D."/>
            <person name="Polansky O."/>
            <person name="Karasova D."/>
            <person name="Kubasova T."/>
            <person name="Cizek A."/>
            <person name="Rychlik I."/>
        </authorList>
    </citation>
    <scope>NUCLEOTIDE SEQUENCE [LARGE SCALE GENOMIC DNA]</scope>
    <source>
        <strain evidence="4">An273</strain>
    </source>
</reference>
<dbReference type="RefSeq" id="WP_087288577.1">
    <property type="nucleotide sequence ID" value="NZ_NFJD01000003.1"/>
</dbReference>
<proteinExistence type="predicted"/>
<dbReference type="OrthoDB" id="9806388at2"/>
<dbReference type="SUPFAM" id="SSF53092">
    <property type="entry name" value="Creatinase/prolidase N-terminal domain"/>
    <property type="match status" value="1"/>
</dbReference>